<evidence type="ECO:0000313" key="3">
    <source>
        <dbReference type="Proteomes" id="UP000001861"/>
    </source>
</evidence>
<dbReference type="VEuPathDB" id="FungiDB:CC1G_13960"/>
<dbReference type="RefSeq" id="XP_002911920.1">
    <property type="nucleotide sequence ID" value="XM_002911874.1"/>
</dbReference>
<dbReference type="HOGENOM" id="CLU_087386_0_0_1"/>
<feature type="compositionally biased region" description="Low complexity" evidence="1">
    <location>
        <begin position="139"/>
        <end position="152"/>
    </location>
</feature>
<evidence type="ECO:0000313" key="2">
    <source>
        <dbReference type="EMBL" id="EFI28426.1"/>
    </source>
</evidence>
<accession>D6RKH5</accession>
<keyword evidence="3" id="KW-1185">Reference proteome</keyword>
<name>D6RKH5_COPC7</name>
<dbReference type="KEGG" id="cci:CC1G_13960"/>
<dbReference type="OMA" id="NLGMLDW"/>
<dbReference type="AlphaFoldDB" id="D6RKH5"/>
<dbReference type="GeneID" id="9379272"/>
<feature type="region of interest" description="Disordered" evidence="1">
    <location>
        <begin position="128"/>
        <end position="218"/>
    </location>
</feature>
<dbReference type="OrthoDB" id="4062651at2759"/>
<comment type="caution">
    <text evidence="2">The sequence shown here is derived from an EMBL/GenBank/DDBJ whole genome shotgun (WGS) entry which is preliminary data.</text>
</comment>
<reference evidence="2 3" key="1">
    <citation type="journal article" date="2010" name="Proc. Natl. Acad. Sci. U.S.A.">
        <title>Insights into evolution of multicellular fungi from the assembled chromosomes of the mushroom Coprinopsis cinerea (Coprinus cinereus).</title>
        <authorList>
            <person name="Stajich J.E."/>
            <person name="Wilke S.K."/>
            <person name="Ahren D."/>
            <person name="Au C.H."/>
            <person name="Birren B.W."/>
            <person name="Borodovsky M."/>
            <person name="Burns C."/>
            <person name="Canback B."/>
            <person name="Casselton L.A."/>
            <person name="Cheng C.K."/>
            <person name="Deng J."/>
            <person name="Dietrich F.S."/>
            <person name="Fargo D.C."/>
            <person name="Farman M.L."/>
            <person name="Gathman A.C."/>
            <person name="Goldberg J."/>
            <person name="Guigo R."/>
            <person name="Hoegger P.J."/>
            <person name="Hooker J.B."/>
            <person name="Huggins A."/>
            <person name="James T.Y."/>
            <person name="Kamada T."/>
            <person name="Kilaru S."/>
            <person name="Kodira C."/>
            <person name="Kues U."/>
            <person name="Kupfer D."/>
            <person name="Kwan H.S."/>
            <person name="Lomsadze A."/>
            <person name="Li W."/>
            <person name="Lilly W.W."/>
            <person name="Ma L.J."/>
            <person name="Mackey A.J."/>
            <person name="Manning G."/>
            <person name="Martin F."/>
            <person name="Muraguchi H."/>
            <person name="Natvig D.O."/>
            <person name="Palmerini H."/>
            <person name="Ramesh M.A."/>
            <person name="Rehmeyer C.J."/>
            <person name="Roe B.A."/>
            <person name="Shenoy N."/>
            <person name="Stanke M."/>
            <person name="Ter-Hovhannisyan V."/>
            <person name="Tunlid A."/>
            <person name="Velagapudi R."/>
            <person name="Vision T.J."/>
            <person name="Zeng Q."/>
            <person name="Zolan M.E."/>
            <person name="Pukkila P.J."/>
        </authorList>
    </citation>
    <scope>NUCLEOTIDE SEQUENCE [LARGE SCALE GENOMIC DNA]</scope>
    <source>
        <strain evidence="3">Okayama-7 / 130 / ATCC MYA-4618 / FGSC 9003</strain>
    </source>
</reference>
<dbReference type="EMBL" id="AACS02000002">
    <property type="protein sequence ID" value="EFI28426.1"/>
    <property type="molecule type" value="Genomic_DNA"/>
</dbReference>
<evidence type="ECO:0000256" key="1">
    <source>
        <dbReference type="SAM" id="MobiDB-lite"/>
    </source>
</evidence>
<dbReference type="Proteomes" id="UP000001861">
    <property type="component" value="Unassembled WGS sequence"/>
</dbReference>
<gene>
    <name evidence="2" type="ORF">CC1G_13960</name>
</gene>
<dbReference type="eggNOG" id="ENOG502S7HP">
    <property type="taxonomic scope" value="Eukaryota"/>
</dbReference>
<feature type="compositionally biased region" description="Low complexity" evidence="1">
    <location>
        <begin position="76"/>
        <end position="88"/>
    </location>
</feature>
<sequence length="218" mass="23802">MPSTYTPSNAIDMSKEKEWAASLGMLDWDSTNIVFTKRSLIEFLKYTGVTVDTNFNNISKLPRYAKFGKISEGSASSEQEAVSQQSSVTANEHAASSTPAYKPSRRVRTAPGGDHTDIFALEEDDALAQAPPREESQSQAAVPPAVQPAQPQEKPEEDTSGIPFSSSIKPSRRVREQPGGKDSISSLWGNDDDQPQEFKPTRRVRDAPGGRDNISALF</sequence>
<organism evidence="2 3">
    <name type="scientific">Coprinopsis cinerea (strain Okayama-7 / 130 / ATCC MYA-4618 / FGSC 9003)</name>
    <name type="common">Inky cap fungus</name>
    <name type="synonym">Hormographiella aspergillata</name>
    <dbReference type="NCBI Taxonomy" id="240176"/>
    <lineage>
        <taxon>Eukaryota</taxon>
        <taxon>Fungi</taxon>
        <taxon>Dikarya</taxon>
        <taxon>Basidiomycota</taxon>
        <taxon>Agaricomycotina</taxon>
        <taxon>Agaricomycetes</taxon>
        <taxon>Agaricomycetidae</taxon>
        <taxon>Agaricales</taxon>
        <taxon>Agaricineae</taxon>
        <taxon>Psathyrellaceae</taxon>
        <taxon>Coprinopsis</taxon>
    </lineage>
</organism>
<feature type="region of interest" description="Disordered" evidence="1">
    <location>
        <begin position="76"/>
        <end position="116"/>
    </location>
</feature>
<dbReference type="InParanoid" id="D6RKH5"/>
<proteinExistence type="predicted"/>
<feature type="compositionally biased region" description="Basic and acidic residues" evidence="1">
    <location>
        <begin position="199"/>
        <end position="209"/>
    </location>
</feature>
<protein>
    <submittedName>
        <fullName evidence="2">Uncharacterized protein</fullName>
    </submittedName>
</protein>